<dbReference type="GO" id="GO:0003700">
    <property type="term" value="F:DNA-binding transcription factor activity"/>
    <property type="evidence" value="ECO:0007669"/>
    <property type="project" value="InterPro"/>
</dbReference>
<dbReference type="GO" id="GO:0003677">
    <property type="term" value="F:DNA binding"/>
    <property type="evidence" value="ECO:0007669"/>
    <property type="project" value="UniProtKB-KW"/>
</dbReference>
<dbReference type="CDD" id="cd07377">
    <property type="entry name" value="WHTH_GntR"/>
    <property type="match status" value="1"/>
</dbReference>
<dbReference type="InterPro" id="IPR036390">
    <property type="entry name" value="WH_DNA-bd_sf"/>
</dbReference>
<sequence>MSTWAERTPTVTRVGAAEAVFADLRDAILGGELPVGTRLPSEAALSERHGVSRSVVREALRSCHALGLTEPRTGLGSFVVRDRVEKDPVFGTFAASELLEARPLVEVPAAGWAAVRHTDSELAELRGLIEAMTGEPDPQEWAALDGRLHGLVAQASRNRVLIEAMTGEPDPQEWAALDGRLHGLVAQASRNRVLESVLAAVREASTAQSQALNLLPDRRHRSDVEHAAIVEAIATRDYDAAADAMRAHLTAVGEALRALVERP</sequence>
<comment type="caution">
    <text evidence="5">The sequence shown here is derived from an EMBL/GenBank/DDBJ whole genome shotgun (WGS) entry which is preliminary data.</text>
</comment>
<dbReference type="PROSITE" id="PS50949">
    <property type="entry name" value="HTH_GNTR"/>
    <property type="match status" value="1"/>
</dbReference>
<evidence type="ECO:0000313" key="5">
    <source>
        <dbReference type="EMBL" id="NYD22720.1"/>
    </source>
</evidence>
<organism evidence="5 6">
    <name type="scientific">Kineococcus aurantiacus</name>
    <dbReference type="NCBI Taxonomy" id="37633"/>
    <lineage>
        <taxon>Bacteria</taxon>
        <taxon>Bacillati</taxon>
        <taxon>Actinomycetota</taxon>
        <taxon>Actinomycetes</taxon>
        <taxon>Kineosporiales</taxon>
        <taxon>Kineosporiaceae</taxon>
        <taxon>Kineococcus</taxon>
    </lineage>
</organism>
<evidence type="ECO:0000313" key="6">
    <source>
        <dbReference type="Proteomes" id="UP000521922"/>
    </source>
</evidence>
<dbReference type="SMART" id="SM00895">
    <property type="entry name" value="FCD"/>
    <property type="match status" value="1"/>
</dbReference>
<dbReference type="InterPro" id="IPR000524">
    <property type="entry name" value="Tscrpt_reg_HTH_GntR"/>
</dbReference>
<keyword evidence="1" id="KW-0805">Transcription regulation</keyword>
<dbReference type="Gene3D" id="1.10.10.10">
    <property type="entry name" value="Winged helix-like DNA-binding domain superfamily/Winged helix DNA-binding domain"/>
    <property type="match status" value="1"/>
</dbReference>
<evidence type="ECO:0000256" key="3">
    <source>
        <dbReference type="ARBA" id="ARBA00023163"/>
    </source>
</evidence>
<dbReference type="PANTHER" id="PTHR43537:SF5">
    <property type="entry name" value="UXU OPERON TRANSCRIPTIONAL REGULATOR"/>
    <property type="match status" value="1"/>
</dbReference>
<dbReference type="InterPro" id="IPR011711">
    <property type="entry name" value="GntR_C"/>
</dbReference>
<dbReference type="Pfam" id="PF07729">
    <property type="entry name" value="FCD"/>
    <property type="match status" value="1"/>
</dbReference>
<dbReference type="SMART" id="SM00345">
    <property type="entry name" value="HTH_GNTR"/>
    <property type="match status" value="1"/>
</dbReference>
<evidence type="ECO:0000256" key="2">
    <source>
        <dbReference type="ARBA" id="ARBA00023125"/>
    </source>
</evidence>
<proteinExistence type="predicted"/>
<protein>
    <submittedName>
        <fullName evidence="5">DNA-binding FadR family transcriptional regulator</fullName>
    </submittedName>
</protein>
<feature type="domain" description="HTH gntR-type" evidence="4">
    <location>
        <begin position="14"/>
        <end position="82"/>
    </location>
</feature>
<keyword evidence="3" id="KW-0804">Transcription</keyword>
<dbReference type="EMBL" id="JACCBB010000001">
    <property type="protein sequence ID" value="NYD22720.1"/>
    <property type="molecule type" value="Genomic_DNA"/>
</dbReference>
<keyword evidence="6" id="KW-1185">Reference proteome</keyword>
<evidence type="ECO:0000259" key="4">
    <source>
        <dbReference type="PROSITE" id="PS50949"/>
    </source>
</evidence>
<dbReference type="InterPro" id="IPR036388">
    <property type="entry name" value="WH-like_DNA-bd_sf"/>
</dbReference>
<dbReference type="SUPFAM" id="SSF46785">
    <property type="entry name" value="Winged helix' DNA-binding domain"/>
    <property type="match status" value="1"/>
</dbReference>
<dbReference type="PRINTS" id="PR00035">
    <property type="entry name" value="HTHGNTR"/>
</dbReference>
<dbReference type="Gene3D" id="1.20.120.530">
    <property type="entry name" value="GntR ligand-binding domain-like"/>
    <property type="match status" value="2"/>
</dbReference>
<evidence type="ECO:0000256" key="1">
    <source>
        <dbReference type="ARBA" id="ARBA00023015"/>
    </source>
</evidence>
<keyword evidence="2 5" id="KW-0238">DNA-binding</keyword>
<dbReference type="PANTHER" id="PTHR43537">
    <property type="entry name" value="TRANSCRIPTIONAL REGULATOR, GNTR FAMILY"/>
    <property type="match status" value="1"/>
</dbReference>
<dbReference type="Proteomes" id="UP000521922">
    <property type="component" value="Unassembled WGS sequence"/>
</dbReference>
<dbReference type="RefSeq" id="WP_179751904.1">
    <property type="nucleotide sequence ID" value="NZ_JACCBB010000001.1"/>
</dbReference>
<reference evidence="5 6" key="1">
    <citation type="submission" date="2020-07" db="EMBL/GenBank/DDBJ databases">
        <title>Sequencing the genomes of 1000 actinobacteria strains.</title>
        <authorList>
            <person name="Klenk H.-P."/>
        </authorList>
    </citation>
    <scope>NUCLEOTIDE SEQUENCE [LARGE SCALE GENOMIC DNA]</scope>
    <source>
        <strain evidence="5 6">DSM 7487</strain>
    </source>
</reference>
<dbReference type="AlphaFoldDB" id="A0A7Y9DLB8"/>
<dbReference type="Pfam" id="PF00392">
    <property type="entry name" value="GntR"/>
    <property type="match status" value="1"/>
</dbReference>
<dbReference type="SUPFAM" id="SSF48008">
    <property type="entry name" value="GntR ligand-binding domain-like"/>
    <property type="match status" value="2"/>
</dbReference>
<dbReference type="InterPro" id="IPR008920">
    <property type="entry name" value="TF_FadR/GntR_C"/>
</dbReference>
<accession>A0A7Y9DLB8</accession>
<name>A0A7Y9DLB8_9ACTN</name>
<gene>
    <name evidence="5" type="ORF">BJ968_002260</name>
</gene>